<feature type="region of interest" description="Disordered" evidence="2">
    <location>
        <begin position="155"/>
        <end position="308"/>
    </location>
</feature>
<feature type="compositionally biased region" description="Low complexity" evidence="2">
    <location>
        <begin position="599"/>
        <end position="609"/>
    </location>
</feature>
<feature type="compositionally biased region" description="Low complexity" evidence="2">
    <location>
        <begin position="830"/>
        <end position="844"/>
    </location>
</feature>
<proteinExistence type="predicted"/>
<feature type="compositionally biased region" description="Basic residues" evidence="2">
    <location>
        <begin position="263"/>
        <end position="298"/>
    </location>
</feature>
<feature type="compositionally biased region" description="Basic residues" evidence="2">
    <location>
        <begin position="630"/>
        <end position="639"/>
    </location>
</feature>
<feature type="region of interest" description="Disordered" evidence="2">
    <location>
        <begin position="324"/>
        <end position="366"/>
    </location>
</feature>
<protein>
    <submittedName>
        <fullName evidence="3">Uncharacterized protein</fullName>
    </submittedName>
</protein>
<organism evidence="3 4">
    <name type="scientific">Laccaria amethystina LaAM-08-1</name>
    <dbReference type="NCBI Taxonomy" id="1095629"/>
    <lineage>
        <taxon>Eukaryota</taxon>
        <taxon>Fungi</taxon>
        <taxon>Dikarya</taxon>
        <taxon>Basidiomycota</taxon>
        <taxon>Agaricomycotina</taxon>
        <taxon>Agaricomycetes</taxon>
        <taxon>Agaricomycetidae</taxon>
        <taxon>Agaricales</taxon>
        <taxon>Agaricineae</taxon>
        <taxon>Hydnangiaceae</taxon>
        <taxon>Laccaria</taxon>
    </lineage>
</organism>
<evidence type="ECO:0000313" key="3">
    <source>
        <dbReference type="EMBL" id="KIJ93490.1"/>
    </source>
</evidence>
<dbReference type="STRING" id="1095629.A0A0C9WQM4"/>
<reference evidence="3 4" key="1">
    <citation type="submission" date="2014-04" db="EMBL/GenBank/DDBJ databases">
        <authorList>
            <consortium name="DOE Joint Genome Institute"/>
            <person name="Kuo A."/>
            <person name="Kohler A."/>
            <person name="Nagy L.G."/>
            <person name="Floudas D."/>
            <person name="Copeland A."/>
            <person name="Barry K.W."/>
            <person name="Cichocki N."/>
            <person name="Veneault-Fourrey C."/>
            <person name="LaButti K."/>
            <person name="Lindquist E.A."/>
            <person name="Lipzen A."/>
            <person name="Lundell T."/>
            <person name="Morin E."/>
            <person name="Murat C."/>
            <person name="Sun H."/>
            <person name="Tunlid A."/>
            <person name="Henrissat B."/>
            <person name="Grigoriev I.V."/>
            <person name="Hibbett D.S."/>
            <person name="Martin F."/>
            <person name="Nordberg H.P."/>
            <person name="Cantor M.N."/>
            <person name="Hua S.X."/>
        </authorList>
    </citation>
    <scope>NUCLEOTIDE SEQUENCE [LARGE SCALE GENOMIC DNA]</scope>
    <source>
        <strain evidence="3 4">LaAM-08-1</strain>
    </source>
</reference>
<dbReference type="HOGENOM" id="CLU_021535_0_0_1"/>
<name>A0A0C9WQM4_9AGAR</name>
<gene>
    <name evidence="3" type="ORF">K443DRAFT_684528</name>
</gene>
<reference evidence="4" key="2">
    <citation type="submission" date="2015-01" db="EMBL/GenBank/DDBJ databases">
        <title>Evolutionary Origins and Diversification of the Mycorrhizal Mutualists.</title>
        <authorList>
            <consortium name="DOE Joint Genome Institute"/>
            <consortium name="Mycorrhizal Genomics Consortium"/>
            <person name="Kohler A."/>
            <person name="Kuo A."/>
            <person name="Nagy L.G."/>
            <person name="Floudas D."/>
            <person name="Copeland A."/>
            <person name="Barry K.W."/>
            <person name="Cichocki N."/>
            <person name="Veneault-Fourrey C."/>
            <person name="LaButti K."/>
            <person name="Lindquist E.A."/>
            <person name="Lipzen A."/>
            <person name="Lundell T."/>
            <person name="Morin E."/>
            <person name="Murat C."/>
            <person name="Riley R."/>
            <person name="Ohm R."/>
            <person name="Sun H."/>
            <person name="Tunlid A."/>
            <person name="Henrissat B."/>
            <person name="Grigoriev I.V."/>
            <person name="Hibbett D.S."/>
            <person name="Martin F."/>
        </authorList>
    </citation>
    <scope>NUCLEOTIDE SEQUENCE [LARGE SCALE GENOMIC DNA]</scope>
    <source>
        <strain evidence="4">LaAM-08-1</strain>
    </source>
</reference>
<dbReference type="Proteomes" id="UP000054477">
    <property type="component" value="Unassembled WGS sequence"/>
</dbReference>
<feature type="coiled-coil region" evidence="1">
    <location>
        <begin position="35"/>
        <end position="112"/>
    </location>
</feature>
<feature type="compositionally biased region" description="Polar residues" evidence="2">
    <location>
        <begin position="565"/>
        <end position="581"/>
    </location>
</feature>
<sequence>MSASPQDTVLTIANTPVNATTTANASTNLQLSTLLTETYTENEALKKELNDTRRRADKAERLLQALSEASSSSSPSSESSTKRVILEYEERVQRAEIAREDAETRRRAVSENWTVLDRWLQMAEFRTLEAREGFGRIVKEGAGQLTLTPLMALGTPSMALSTPSMAPPPPPPSSQRRHATRTPMTPFPSLPLPPLPPTTSSTSRRPRTPSLESEYIHPPSKRSRGNGEPRLSFSDSHIHLEQHGYPPPTTTTASAPRIIMSPGHHHKPHPHPHPSHSHLHPHQHHPHHGHSRRPHSRSSSRSSSASLDVDEMLLRATTADEINGIAANQPPPMASLPLPTTTTSQNGSPHLRHHSRRHGEEGAGSRRVHVYQGQQAQEGAGYAYPANQSVPRKELSSGVGLQQQPGGGGQQPGPLVQPGQVQQYQTHVFAPVVTGAPMKKPKYSVSGSSIGGGGSVGALAGAGGGGPAGAGGPIDAPIATPPTPVFPATNAQGQRICRQCGLPGRYKDNKCVEKWGPGPMGPGTVCDRCRKKMKRVERRGTLESQQQMAVMHQHQQQQQQQQQQPSRGGSMSQLPLSQGSDRSIHRTDTVLTHHGGVGSFSQPSQSQSQTLREQSQSQPHTQTQAPPRSLHSHPSHTSHLRTPTVTQAGGVSPNRSPPPSIAAFEEDEGEEEDAEHEREQEHDGEDGDSEQLPLSNVGRGGRVGSKSRAGVKNNGATRGKGGAGGGGRRSTPASGGGRSTPAVGGRSTPAGRGTPSGAKTTPANKKSPLGTAISPTHGMEVDETDADAEADAEAEAEAEILGAVEATGGGDQEMVDPDGDGDAEAELLEAVDAAEANSSSSSSHGGAGGGGWMKEEEDGA</sequence>
<keyword evidence="1" id="KW-0175">Coiled coil</keyword>
<feature type="compositionally biased region" description="Acidic residues" evidence="2">
    <location>
        <begin position="781"/>
        <end position="798"/>
    </location>
</feature>
<evidence type="ECO:0000256" key="2">
    <source>
        <dbReference type="SAM" id="MobiDB-lite"/>
    </source>
</evidence>
<feature type="compositionally biased region" description="Polar residues" evidence="2">
    <location>
        <begin position="338"/>
        <end position="348"/>
    </location>
</feature>
<feature type="compositionally biased region" description="Low complexity" evidence="2">
    <location>
        <begin position="704"/>
        <end position="717"/>
    </location>
</feature>
<feature type="compositionally biased region" description="Gly residues" evidence="2">
    <location>
        <begin position="718"/>
        <end position="738"/>
    </location>
</feature>
<feature type="compositionally biased region" description="Polar residues" evidence="2">
    <location>
        <begin position="610"/>
        <end position="625"/>
    </location>
</feature>
<evidence type="ECO:0000256" key="1">
    <source>
        <dbReference type="SAM" id="Coils"/>
    </source>
</evidence>
<accession>A0A0C9WQM4</accession>
<evidence type="ECO:0000313" key="4">
    <source>
        <dbReference type="Proteomes" id="UP000054477"/>
    </source>
</evidence>
<feature type="region of interest" description="Disordered" evidence="2">
    <location>
        <begin position="390"/>
        <end position="417"/>
    </location>
</feature>
<dbReference type="OrthoDB" id="2162994at2759"/>
<keyword evidence="4" id="KW-1185">Reference proteome</keyword>
<feature type="compositionally biased region" description="Low complexity" evidence="2">
    <location>
        <begin position="545"/>
        <end position="564"/>
    </location>
</feature>
<feature type="region of interest" description="Disordered" evidence="2">
    <location>
        <begin position="544"/>
        <end position="860"/>
    </location>
</feature>
<feature type="compositionally biased region" description="Low complexity" evidence="2">
    <location>
        <begin position="198"/>
        <end position="213"/>
    </location>
</feature>
<dbReference type="AlphaFoldDB" id="A0A0C9WQM4"/>
<feature type="compositionally biased region" description="Acidic residues" evidence="2">
    <location>
        <begin position="813"/>
        <end position="829"/>
    </location>
</feature>
<feature type="compositionally biased region" description="Pro residues" evidence="2">
    <location>
        <begin position="185"/>
        <end position="197"/>
    </location>
</feature>
<dbReference type="EMBL" id="KN838841">
    <property type="protein sequence ID" value="KIJ93490.1"/>
    <property type="molecule type" value="Genomic_DNA"/>
</dbReference>
<feature type="compositionally biased region" description="Acidic residues" evidence="2">
    <location>
        <begin position="664"/>
        <end position="674"/>
    </location>
</feature>